<accession>A0ABZ3D0H8</accession>
<comment type="catalytic activity">
    <reaction evidence="1">
        <text>Hydrolysis of terminal non-reducing N-acetyl-D-hexosamine residues in N-acetyl-beta-D-hexosaminides.</text>
        <dbReference type="EC" id="3.2.1.52"/>
    </reaction>
</comment>
<evidence type="ECO:0000256" key="8">
    <source>
        <dbReference type="SAM" id="SignalP"/>
    </source>
</evidence>
<dbReference type="SUPFAM" id="SSF51445">
    <property type="entry name" value="(Trans)glycosidases"/>
    <property type="match status" value="1"/>
</dbReference>
<dbReference type="InterPro" id="IPR029018">
    <property type="entry name" value="Hex-like_dom2"/>
</dbReference>
<feature type="chain" id="PRO_5045192042" description="beta-N-acetylhexosaminidase" evidence="8">
    <location>
        <begin position="28"/>
        <end position="792"/>
    </location>
</feature>
<feature type="domain" description="Glycoside hydrolase family 20 catalytic" evidence="9">
    <location>
        <begin position="171"/>
        <end position="510"/>
    </location>
</feature>
<feature type="signal peptide" evidence="8">
    <location>
        <begin position="1"/>
        <end position="27"/>
    </location>
</feature>
<evidence type="ECO:0000259" key="9">
    <source>
        <dbReference type="Pfam" id="PF00728"/>
    </source>
</evidence>
<organism evidence="12 13">
    <name type="scientific">Nguyenibacter vanlangensis</name>
    <dbReference type="NCBI Taxonomy" id="1216886"/>
    <lineage>
        <taxon>Bacteria</taxon>
        <taxon>Pseudomonadati</taxon>
        <taxon>Pseudomonadota</taxon>
        <taxon>Alphaproteobacteria</taxon>
        <taxon>Acetobacterales</taxon>
        <taxon>Acetobacteraceae</taxon>
        <taxon>Nguyenibacter</taxon>
    </lineage>
</organism>
<keyword evidence="4" id="KW-0378">Hydrolase</keyword>
<comment type="similarity">
    <text evidence="2">Belongs to the glycosyl hydrolase 20 family.</text>
</comment>
<dbReference type="Gene3D" id="3.30.379.10">
    <property type="entry name" value="Chitobiase/beta-hexosaminidase domain 2-like"/>
    <property type="match status" value="1"/>
</dbReference>
<evidence type="ECO:0000256" key="5">
    <source>
        <dbReference type="ARBA" id="ARBA00023295"/>
    </source>
</evidence>
<gene>
    <name evidence="12" type="ORF">AAC691_13170</name>
</gene>
<evidence type="ECO:0000256" key="7">
    <source>
        <dbReference type="ARBA" id="ARBA00033000"/>
    </source>
</evidence>
<dbReference type="PRINTS" id="PR00738">
    <property type="entry name" value="GLHYDRLASE20"/>
</dbReference>
<evidence type="ECO:0000256" key="6">
    <source>
        <dbReference type="ARBA" id="ARBA00030512"/>
    </source>
</evidence>
<evidence type="ECO:0000256" key="3">
    <source>
        <dbReference type="ARBA" id="ARBA00012663"/>
    </source>
</evidence>
<dbReference type="PROSITE" id="PS51257">
    <property type="entry name" value="PROKAR_LIPOPROTEIN"/>
    <property type="match status" value="1"/>
</dbReference>
<dbReference type="InterPro" id="IPR015883">
    <property type="entry name" value="Glyco_hydro_20_cat"/>
</dbReference>
<reference evidence="12 13" key="1">
    <citation type="submission" date="2024-04" db="EMBL/GenBank/DDBJ databases">
        <title>Complete genome sequence of Nguyenibacter vanlangesis HBCM-1154, a strain capable of nitrogen fixation, IAA production, and phosphorus solubilization isolated from sugarcane soil.</title>
        <authorList>
            <person name="MY HANH P."/>
        </authorList>
    </citation>
    <scope>NUCLEOTIDE SEQUENCE [LARGE SCALE GENOMIC DNA]</scope>
    <source>
        <strain evidence="12 13">HBCM 1154</strain>
    </source>
</reference>
<dbReference type="EMBL" id="CP152276">
    <property type="protein sequence ID" value="XAE41256.1"/>
    <property type="molecule type" value="Genomic_DNA"/>
</dbReference>
<dbReference type="InterPro" id="IPR025705">
    <property type="entry name" value="Beta_hexosaminidase_sua/sub"/>
</dbReference>
<name>A0ABZ3D0H8_9PROT</name>
<dbReference type="Proteomes" id="UP001449795">
    <property type="component" value="Chromosome"/>
</dbReference>
<evidence type="ECO:0000256" key="2">
    <source>
        <dbReference type="ARBA" id="ARBA00006285"/>
    </source>
</evidence>
<dbReference type="Pfam" id="PF13290">
    <property type="entry name" value="CHB_HEX_C_1"/>
    <property type="match status" value="1"/>
</dbReference>
<evidence type="ECO:0000313" key="13">
    <source>
        <dbReference type="Proteomes" id="UP001449795"/>
    </source>
</evidence>
<evidence type="ECO:0000256" key="1">
    <source>
        <dbReference type="ARBA" id="ARBA00001231"/>
    </source>
</evidence>
<evidence type="ECO:0000259" key="11">
    <source>
        <dbReference type="Pfam" id="PF13290"/>
    </source>
</evidence>
<dbReference type="PANTHER" id="PTHR22600:SF57">
    <property type="entry name" value="BETA-N-ACETYLHEXOSAMINIDASE"/>
    <property type="match status" value="1"/>
</dbReference>
<keyword evidence="13" id="KW-1185">Reference proteome</keyword>
<dbReference type="RefSeq" id="WP_342627224.1">
    <property type="nucleotide sequence ID" value="NZ_CP152276.1"/>
</dbReference>
<keyword evidence="5" id="KW-0326">Glycosidase</keyword>
<dbReference type="Gene3D" id="3.20.20.80">
    <property type="entry name" value="Glycosidases"/>
    <property type="match status" value="1"/>
</dbReference>
<dbReference type="InterPro" id="IPR017853">
    <property type="entry name" value="GH"/>
</dbReference>
<dbReference type="Pfam" id="PF00728">
    <property type="entry name" value="Glyco_hydro_20"/>
    <property type="match status" value="1"/>
</dbReference>
<evidence type="ECO:0000259" key="10">
    <source>
        <dbReference type="Pfam" id="PF02838"/>
    </source>
</evidence>
<sequence>MLRFPFRTMCAALLAATACSPLAPAQAAPALLPRPAAVEAGQGAFALTGPVTIVAPAGDEAARFAATWLSHALHDATGGRFAVGAAGTAGRTIVLERAAVPGLPAEGYVLTVAPAGIRITASDEAGLFYGAVTLAQMPGAQMPGAQMPGTQTPGAGGAIAAVRIRDWPRLSWRGAMLDSARHFQTPDAIRALLDAMAALKLNTLHWHLTDDQGWRLEIRRYPRLTAVGGWRRSPVSGPRGDGAPYGGFYSQAEVRAIVAYAAARHITIVPEIEMPGHARAAIAAYPELGVTGRDPGVATDYGVLPWLYNVDDHTMQFVRDVLDEVMELFPSTFIHLGGDEAIKDQWRASPAVQARLHALGLRGEEQLESWFIEQGGRYLAAHGRRMIGWDEILRGGLPPSASVMSWHGVDGALAAARAGHDAVVAPEHLVYLDFLQGGPADRLSGGRYQPEAIAGITGFDPAPASLAPEVSRHIIGVEAPIWTEYLTDGHAVQQAAFPRLDAVAEAGWTPQALRAPADFTARLAVEVLRQKAAGLPVSDAPFAVALTARPAPAASGGAAAIVTMTTQSGYGAIRYTTDGSLPTASSVLYTHPVHVGLQAPVTAATFLPDRRMLAAPTTIRAADAIWTRQSDALTACPGGEYSVRIPRTPDAASNTASSRFFSIDPNTACWAWRAAPSGATQVAVTVVPMAWSFMQPGEKAAIRRYPVSEPDGVVIVRGAGCTGPDLARLPLPPMTAGGPAVTARGSLPADGGTPRDLCVITASRHPGAPYAAVADITLSGTPQGALSGAAGR</sequence>
<evidence type="ECO:0000313" key="12">
    <source>
        <dbReference type="EMBL" id="XAE41256.1"/>
    </source>
</evidence>
<feature type="domain" description="Beta-hexosaminidase bacterial type N-terminal" evidence="10">
    <location>
        <begin position="29"/>
        <end position="167"/>
    </location>
</feature>
<dbReference type="CDD" id="cd06563">
    <property type="entry name" value="GH20_chitobiase-like"/>
    <property type="match status" value="1"/>
</dbReference>
<dbReference type="Pfam" id="PF02838">
    <property type="entry name" value="Glyco_hydro_20b"/>
    <property type="match status" value="1"/>
</dbReference>
<protein>
    <recommendedName>
        <fullName evidence="3">beta-N-acetylhexosaminidase</fullName>
        <ecNumber evidence="3">3.2.1.52</ecNumber>
    </recommendedName>
    <alternativeName>
        <fullName evidence="6">Beta-N-acetylhexosaminidase</fullName>
    </alternativeName>
    <alternativeName>
        <fullName evidence="7">N-acetyl-beta-glucosaminidase</fullName>
    </alternativeName>
</protein>
<keyword evidence="8" id="KW-0732">Signal</keyword>
<dbReference type="InterPro" id="IPR059177">
    <property type="entry name" value="GH29D-like_dom"/>
</dbReference>
<dbReference type="InterPro" id="IPR015882">
    <property type="entry name" value="HEX_bac_N"/>
</dbReference>
<proteinExistence type="inferred from homology"/>
<evidence type="ECO:0000256" key="4">
    <source>
        <dbReference type="ARBA" id="ARBA00022801"/>
    </source>
</evidence>
<dbReference type="PANTHER" id="PTHR22600">
    <property type="entry name" value="BETA-HEXOSAMINIDASE"/>
    <property type="match status" value="1"/>
</dbReference>
<dbReference type="SUPFAM" id="SSF55545">
    <property type="entry name" value="beta-N-acetylhexosaminidase-like domain"/>
    <property type="match status" value="1"/>
</dbReference>
<dbReference type="EC" id="3.2.1.52" evidence="3"/>
<feature type="domain" description="GH29D-like beta-sandwich" evidence="11">
    <location>
        <begin position="559"/>
        <end position="606"/>
    </location>
</feature>